<evidence type="ECO:0000256" key="1">
    <source>
        <dbReference type="SAM" id="MobiDB-lite"/>
    </source>
</evidence>
<proteinExistence type="predicted"/>
<feature type="compositionally biased region" description="Polar residues" evidence="1">
    <location>
        <begin position="221"/>
        <end position="239"/>
    </location>
</feature>
<feature type="compositionally biased region" description="Basic and acidic residues" evidence="1">
    <location>
        <begin position="121"/>
        <end position="149"/>
    </location>
</feature>
<organism evidence="2">
    <name type="scientific">Prunus dulcis</name>
    <name type="common">Almond</name>
    <name type="synonym">Amygdalus dulcis</name>
    <dbReference type="NCBI Taxonomy" id="3755"/>
    <lineage>
        <taxon>Eukaryota</taxon>
        <taxon>Viridiplantae</taxon>
        <taxon>Streptophyta</taxon>
        <taxon>Embryophyta</taxon>
        <taxon>Tracheophyta</taxon>
        <taxon>Spermatophyta</taxon>
        <taxon>Magnoliopsida</taxon>
        <taxon>eudicotyledons</taxon>
        <taxon>Gunneridae</taxon>
        <taxon>Pentapetalae</taxon>
        <taxon>rosids</taxon>
        <taxon>fabids</taxon>
        <taxon>Rosales</taxon>
        <taxon>Rosaceae</taxon>
        <taxon>Amygdaloideae</taxon>
        <taxon>Amygdaleae</taxon>
        <taxon>Prunus</taxon>
    </lineage>
</organism>
<dbReference type="EMBL" id="AP019300">
    <property type="protein sequence ID" value="BBH01048.1"/>
    <property type="molecule type" value="Genomic_DNA"/>
</dbReference>
<reference evidence="2" key="1">
    <citation type="journal article" date="2019" name="Science">
        <title>Mutation of a bHLH transcription factor allowed almond domestication.</title>
        <authorList>
            <person name="Sanchez-Perez R."/>
            <person name="Pavan S."/>
            <person name="Mazzeo R."/>
            <person name="Moldovan C."/>
            <person name="Aiese Cigliano R."/>
            <person name="Del Cueto J."/>
            <person name="Ricciardi F."/>
            <person name="Lotti C."/>
            <person name="Ricciardi L."/>
            <person name="Dicenta F."/>
            <person name="Lopez-Marques R.L."/>
            <person name="Lindberg Moller B."/>
        </authorList>
    </citation>
    <scope>NUCLEOTIDE SEQUENCE</scope>
</reference>
<feature type="region of interest" description="Disordered" evidence="1">
    <location>
        <begin position="199"/>
        <end position="282"/>
    </location>
</feature>
<evidence type="ECO:0000313" key="2">
    <source>
        <dbReference type="EMBL" id="BBH01048.1"/>
    </source>
</evidence>
<name>A0A4Y1RB06_PRUDU</name>
<feature type="compositionally biased region" description="Basic and acidic residues" evidence="1">
    <location>
        <begin position="74"/>
        <end position="113"/>
    </location>
</feature>
<feature type="compositionally biased region" description="Polar residues" evidence="1">
    <location>
        <begin position="252"/>
        <end position="268"/>
    </location>
</feature>
<dbReference type="AlphaFoldDB" id="A0A4Y1RB06"/>
<dbReference type="PANTHER" id="PTHR37187">
    <property type="entry name" value="EXPRESSED PROTEIN"/>
    <property type="match status" value="1"/>
</dbReference>
<dbReference type="PANTHER" id="PTHR37187:SF19">
    <property type="entry name" value="(RAPE) HYPOTHETICAL PROTEIN"/>
    <property type="match status" value="1"/>
</dbReference>
<feature type="compositionally biased region" description="Basic and acidic residues" evidence="1">
    <location>
        <begin position="29"/>
        <end position="43"/>
    </location>
</feature>
<feature type="region of interest" description="Disordered" evidence="1">
    <location>
        <begin position="1"/>
        <end position="181"/>
    </location>
</feature>
<protein>
    <submittedName>
        <fullName evidence="2">Uncharacterized protein</fullName>
    </submittedName>
</protein>
<feature type="region of interest" description="Disordered" evidence="1">
    <location>
        <begin position="397"/>
        <end position="416"/>
    </location>
</feature>
<accession>A0A4Y1RB06</accession>
<gene>
    <name evidence="2" type="ORF">Prudu_011197</name>
</gene>
<sequence length="416" mass="44169">MGNNEVTSQDEKGSDGGEVGSTAFQKHHNQQDPFKKSNEELGERGPSSVPPVVSEDKSGKGAPSGVEAAQKVGLKNDDGVRIERELKQDSASKNVIIERAKSGKGSHNGDDRSSSSSSSDDESRVVERRQKEDSYASVSEEKPHNDLVRSIDSSPPEVIQTTEGAPAVKNTSSVTESTPVESSVFSNVVVKTGLENGAEKLLPTGTPVTLTDPVSKKIENRTSPLLNETAKASSSTVESVSRENESKVLPSLGTSRAQVSNDAESSKNPEIPEYSEKQVLSDAERSTKGFSGLSKLVKVKTLQRTGISDTKLDLLASEAARIRMAMSKYPMARRVRVQATVAAAAADGKLSAVQDRIWLIPEMAEAAPTTPAIKANVTKNPVAAFPIGKYMGEKCAGRSKPGPAKPHSDLANGECM</sequence>
<feature type="compositionally biased region" description="Low complexity" evidence="1">
    <location>
        <begin position="171"/>
        <end position="181"/>
    </location>
</feature>